<dbReference type="InterPro" id="IPR009422">
    <property type="entry name" value="Gemin6"/>
</dbReference>
<organism evidence="2 3">
    <name type="scientific">Porites evermanni</name>
    <dbReference type="NCBI Taxonomy" id="104178"/>
    <lineage>
        <taxon>Eukaryota</taxon>
        <taxon>Metazoa</taxon>
        <taxon>Cnidaria</taxon>
        <taxon>Anthozoa</taxon>
        <taxon>Hexacorallia</taxon>
        <taxon>Scleractinia</taxon>
        <taxon>Fungiina</taxon>
        <taxon>Poritidae</taxon>
        <taxon>Porites</taxon>
    </lineage>
</organism>
<dbReference type="Pfam" id="PF20417">
    <property type="entry name" value="Gemin6_C"/>
    <property type="match status" value="1"/>
</dbReference>
<gene>
    <name evidence="2" type="ORF">PEVE_00014480</name>
</gene>
<protein>
    <recommendedName>
        <fullName evidence="1">AD domain-containing protein</fullName>
    </recommendedName>
</protein>
<feature type="domain" description="AD" evidence="1">
    <location>
        <begin position="71"/>
        <end position="177"/>
    </location>
</feature>
<sequence>MADENDKRWTALSCVALQKFTNKKISIYLSDSSKRVGWVFAIDPVTHSVVLEEETEHSTETSKKLTFVLGHSISRVVLEEDAESSKGPRRQLTDFIGDAKDTQYSQEELMKRKEDLMDWLSRNRVPVSEYSENSALLSVMGVLLVEPPYDPDCCRCSNEIVLDRVQKLIKAKQDHDKCYK</sequence>
<proteinExistence type="predicted"/>
<dbReference type="EMBL" id="CALNXI010002095">
    <property type="protein sequence ID" value="CAH3182900.1"/>
    <property type="molecule type" value="Genomic_DNA"/>
</dbReference>
<accession>A0ABN8RWZ9</accession>
<keyword evidence="3" id="KW-1185">Reference proteome</keyword>
<evidence type="ECO:0000313" key="3">
    <source>
        <dbReference type="Proteomes" id="UP001159427"/>
    </source>
</evidence>
<name>A0ABN8RWZ9_9CNID</name>
<reference evidence="2 3" key="1">
    <citation type="submission" date="2022-05" db="EMBL/GenBank/DDBJ databases">
        <authorList>
            <consortium name="Genoscope - CEA"/>
            <person name="William W."/>
        </authorList>
    </citation>
    <scope>NUCLEOTIDE SEQUENCE [LARGE SCALE GENOMIC DNA]</scope>
</reference>
<dbReference type="Gene3D" id="2.30.30.100">
    <property type="match status" value="1"/>
</dbReference>
<dbReference type="PROSITE" id="PS52001">
    <property type="entry name" value="AD"/>
    <property type="match status" value="1"/>
</dbReference>
<dbReference type="Proteomes" id="UP001159427">
    <property type="component" value="Unassembled WGS sequence"/>
</dbReference>
<dbReference type="Pfam" id="PF06372">
    <property type="entry name" value="Gemin6"/>
    <property type="match status" value="1"/>
</dbReference>
<dbReference type="PANTHER" id="PTHR14710:SF2">
    <property type="entry name" value="GEM-ASSOCIATED PROTEIN 6"/>
    <property type="match status" value="1"/>
</dbReference>
<evidence type="ECO:0000259" key="1">
    <source>
        <dbReference type="PROSITE" id="PS52001"/>
    </source>
</evidence>
<dbReference type="InterPro" id="IPR046857">
    <property type="entry name" value="Gemin6_Sm-like_dom"/>
</dbReference>
<comment type="caution">
    <text evidence="2">The sequence shown here is derived from an EMBL/GenBank/DDBJ whole genome shotgun (WGS) entry which is preliminary data.</text>
</comment>
<dbReference type="InterPro" id="IPR047574">
    <property type="entry name" value="AD"/>
</dbReference>
<dbReference type="InterPro" id="IPR046856">
    <property type="entry name" value="Gemin6_C"/>
</dbReference>
<dbReference type="PANTHER" id="PTHR14710">
    <property type="entry name" value="GEM-ASSOCIATED PROTEIN 6"/>
    <property type="match status" value="1"/>
</dbReference>
<evidence type="ECO:0000313" key="2">
    <source>
        <dbReference type="EMBL" id="CAH3182900.1"/>
    </source>
</evidence>